<dbReference type="Proteomes" id="UP000225706">
    <property type="component" value="Unassembled WGS sequence"/>
</dbReference>
<gene>
    <name evidence="1" type="primary">Cachd1</name>
    <name evidence="1" type="ORF">AWC38_SpisGene5644</name>
</gene>
<organism evidence="1 2">
    <name type="scientific">Stylophora pistillata</name>
    <name type="common">Smooth cauliflower coral</name>
    <dbReference type="NCBI Taxonomy" id="50429"/>
    <lineage>
        <taxon>Eukaryota</taxon>
        <taxon>Metazoa</taxon>
        <taxon>Cnidaria</taxon>
        <taxon>Anthozoa</taxon>
        <taxon>Hexacorallia</taxon>
        <taxon>Scleractinia</taxon>
        <taxon>Astrocoeniina</taxon>
        <taxon>Pocilloporidae</taxon>
        <taxon>Stylophora</taxon>
    </lineage>
</organism>
<dbReference type="PANTHER" id="PTHR10166">
    <property type="entry name" value="VOLTAGE-DEPENDENT CALCIUM CHANNEL SUBUNIT ALPHA-2/DELTA-RELATED"/>
    <property type="match status" value="1"/>
</dbReference>
<reference evidence="2" key="1">
    <citation type="journal article" date="2017" name="bioRxiv">
        <title>Comparative analysis of the genomes of Stylophora pistillata and Acropora digitifera provides evidence for extensive differences between species of corals.</title>
        <authorList>
            <person name="Voolstra C.R."/>
            <person name="Li Y."/>
            <person name="Liew Y.J."/>
            <person name="Baumgarten S."/>
            <person name="Zoccola D."/>
            <person name="Flot J.-F."/>
            <person name="Tambutte S."/>
            <person name="Allemand D."/>
            <person name="Aranda M."/>
        </authorList>
    </citation>
    <scope>NUCLEOTIDE SEQUENCE [LARGE SCALE GENOMIC DNA]</scope>
</reference>
<name>A0A2B4SLY5_STYPI</name>
<protein>
    <submittedName>
        <fullName evidence="1">VWFA and cache domain-containing protein 1</fullName>
    </submittedName>
</protein>
<dbReference type="AlphaFoldDB" id="A0A2B4SLY5"/>
<accession>A0A2B4SLY5</accession>
<proteinExistence type="predicted"/>
<keyword evidence="2" id="KW-1185">Reference proteome</keyword>
<dbReference type="OrthoDB" id="10048172at2759"/>
<evidence type="ECO:0000313" key="1">
    <source>
        <dbReference type="EMBL" id="PFX29588.1"/>
    </source>
</evidence>
<dbReference type="Gene3D" id="3.30.450.20">
    <property type="entry name" value="PAS domain"/>
    <property type="match status" value="1"/>
</dbReference>
<dbReference type="InterPro" id="IPR051173">
    <property type="entry name" value="Ca_channel_alpha-2/delta"/>
</dbReference>
<comment type="caution">
    <text evidence="1">The sequence shown here is derived from an EMBL/GenBank/DDBJ whole genome shotgun (WGS) entry which is preliminary data.</text>
</comment>
<sequence>MVKDATRGFEWAAVPGAECMLLSNAGIFLRAAKSLTNSYGVAIIEDVQPGYYQEIVSYKPYSQRDFYHRYDLVKYLEVGSIIEDKPIASLSNTSFPASLSRSNYFLSSSCFNDPYMFENMQETLAFVEHLSDYVDGIVHKSPIPSLKKGVLVDIRLTREIEKCWNRKPMHVIGSSAAWRYIATNSGAMRQYPGRQTYNNRYDPTTRPWYYAAKSYPGNVTFSVPYLDNGGAGVVVTTSQTISSDSMVRKWSLMVTSAQVVQTFHVATDESPPLDYFKFGIVRGNLKCGYFIMAAVPNTNVCLVVLDGGDCPNPAIKCTSCSKKSCADGITKDMSLSAPIWVPCLCSVPYSPCALHYYRSPNAAVACPSIRRSLQEA</sequence>
<dbReference type="STRING" id="50429.A0A2B4SLY5"/>
<dbReference type="EMBL" id="LSMT01000063">
    <property type="protein sequence ID" value="PFX29588.1"/>
    <property type="molecule type" value="Genomic_DNA"/>
</dbReference>
<dbReference type="GO" id="GO:0005891">
    <property type="term" value="C:voltage-gated calcium channel complex"/>
    <property type="evidence" value="ECO:0007669"/>
    <property type="project" value="TreeGrafter"/>
</dbReference>
<dbReference type="GO" id="GO:0005245">
    <property type="term" value="F:voltage-gated calcium channel activity"/>
    <property type="evidence" value="ECO:0007669"/>
    <property type="project" value="TreeGrafter"/>
</dbReference>
<evidence type="ECO:0000313" key="2">
    <source>
        <dbReference type="Proteomes" id="UP000225706"/>
    </source>
</evidence>
<dbReference type="PANTHER" id="PTHR10166:SF37">
    <property type="entry name" value="STOLID, ISOFORM H"/>
    <property type="match status" value="1"/>
</dbReference>